<dbReference type="Pfam" id="PF05137">
    <property type="entry name" value="PilN"/>
    <property type="match status" value="1"/>
</dbReference>
<sequence length="521" mass="56631">MAETILGIDAGSSLIKMVRIERSMQGSVITGTAILQRDPDVDPAGDAQAGAHGSGQADAHDRLARVIAQAVADKDLASDRIILGLSSRQVFVRHLTFPFTSFSKISQVLDFELEGMLPLPIGDLVSVFTKQGKTRSGEQRVLTGSMSREELHSLIRAFRKEQLHIEVIDLAWHGMLALLDQEYGPVPDPLVVVDAGWSGTEVFLVSQGQIMEHRFVATGISSFSSGHQQTDAAIIELAEGDLATWSARIGSLIDLCMIGWANTAGTLADTRPEQIVLCGGGCLVQGLGSSLECAVQIPAQTMGELRKDFFQNITEHQAQASLLHHASGLALRARKQDAGFNFRIKEFAPLTTFRDRRQRLVHLGVCAVLLLGVYLFTLARAVHHQNQQLDMLEGQIRTRISEILPDVRKGMLPSQYVSILKDRLAVFDAENLDNEGPGGSAIEILQAISTLVNSSFKVNLDMLTLDGAKVRISGSADGFATVEAMKQRLQSSPFFAQVVIKGAKSVARDGTVQFTLELDRE</sequence>
<dbReference type="STRING" id="1592317.DPF_0733"/>
<dbReference type="PANTHER" id="PTHR32432">
    <property type="entry name" value="CELL DIVISION PROTEIN FTSA-RELATED"/>
    <property type="match status" value="1"/>
</dbReference>
<accession>A0A194AD57</accession>
<comment type="caution">
    <text evidence="2">The sequence shown here is derived from an EMBL/GenBank/DDBJ whole genome shotgun (WGS) entry which is preliminary data.</text>
</comment>
<organism evidence="2 3">
    <name type="scientific">Desulfoplanes formicivorans</name>
    <dbReference type="NCBI Taxonomy" id="1592317"/>
    <lineage>
        <taxon>Bacteria</taxon>
        <taxon>Pseudomonadati</taxon>
        <taxon>Thermodesulfobacteriota</taxon>
        <taxon>Desulfovibrionia</taxon>
        <taxon>Desulfovibrionales</taxon>
        <taxon>Desulfoplanaceae</taxon>
        <taxon>Desulfoplanes</taxon>
    </lineage>
</organism>
<dbReference type="PANTHER" id="PTHR32432:SF3">
    <property type="entry name" value="ETHANOLAMINE UTILIZATION PROTEIN EUTJ"/>
    <property type="match status" value="1"/>
</dbReference>
<dbReference type="RefSeq" id="WP_069857514.1">
    <property type="nucleotide sequence ID" value="NZ_BDFE01000008.1"/>
</dbReference>
<dbReference type="InterPro" id="IPR050696">
    <property type="entry name" value="FtsA/MreB"/>
</dbReference>
<proteinExistence type="predicted"/>
<protein>
    <recommendedName>
        <fullName evidence="4">GspL periplasmic domain-containing protein</fullName>
    </recommendedName>
</protein>
<dbReference type="Proteomes" id="UP000095200">
    <property type="component" value="Unassembled WGS sequence"/>
</dbReference>
<dbReference type="SUPFAM" id="SSF53067">
    <property type="entry name" value="Actin-like ATPase domain"/>
    <property type="match status" value="2"/>
</dbReference>
<dbReference type="InterPro" id="IPR043129">
    <property type="entry name" value="ATPase_NBD"/>
</dbReference>
<gene>
    <name evidence="2" type="ORF">DPF_0733</name>
</gene>
<dbReference type="Gene3D" id="3.30.420.40">
    <property type="match status" value="2"/>
</dbReference>
<keyword evidence="1" id="KW-1133">Transmembrane helix</keyword>
<evidence type="ECO:0000256" key="1">
    <source>
        <dbReference type="SAM" id="Phobius"/>
    </source>
</evidence>
<dbReference type="EMBL" id="BDFE01000008">
    <property type="protein sequence ID" value="GAU08032.1"/>
    <property type="molecule type" value="Genomic_DNA"/>
</dbReference>
<dbReference type="AlphaFoldDB" id="A0A194AD57"/>
<dbReference type="Gene3D" id="3.30.1490.300">
    <property type="match status" value="1"/>
</dbReference>
<dbReference type="InterPro" id="IPR007813">
    <property type="entry name" value="PilN"/>
</dbReference>
<evidence type="ECO:0000313" key="3">
    <source>
        <dbReference type="Proteomes" id="UP000095200"/>
    </source>
</evidence>
<reference evidence="3" key="1">
    <citation type="submission" date="2016-06" db="EMBL/GenBank/DDBJ databases">
        <title>Draft genome sequence of Desulfoplanes formicivorans strain Pf12B.</title>
        <authorList>
            <person name="Watanabe M."/>
            <person name="Kojima H."/>
            <person name="Fukui M."/>
        </authorList>
    </citation>
    <scope>NUCLEOTIDE SEQUENCE [LARGE SCALE GENOMIC DNA]</scope>
    <source>
        <strain evidence="3">Pf12B</strain>
    </source>
</reference>
<evidence type="ECO:0008006" key="4">
    <source>
        <dbReference type="Google" id="ProtNLM"/>
    </source>
</evidence>
<keyword evidence="1" id="KW-0472">Membrane</keyword>
<feature type="transmembrane region" description="Helical" evidence="1">
    <location>
        <begin position="360"/>
        <end position="382"/>
    </location>
</feature>
<keyword evidence="1" id="KW-0812">Transmembrane</keyword>
<keyword evidence="3" id="KW-1185">Reference proteome</keyword>
<name>A0A194AD57_9BACT</name>
<evidence type="ECO:0000313" key="2">
    <source>
        <dbReference type="EMBL" id="GAU08032.1"/>
    </source>
</evidence>
<dbReference type="OrthoDB" id="5449875at2"/>